<dbReference type="GO" id="GO:0005667">
    <property type="term" value="C:transcription regulator complex"/>
    <property type="evidence" value="ECO:0007669"/>
    <property type="project" value="TreeGrafter"/>
</dbReference>
<reference evidence="5" key="1">
    <citation type="submission" date="2020-11" db="EMBL/GenBank/DDBJ databases">
        <authorList>
            <person name="Tran Van P."/>
        </authorList>
    </citation>
    <scope>NUCLEOTIDE SEQUENCE</scope>
</reference>
<protein>
    <recommendedName>
        <fullName evidence="7">Transcription factor Adf-1</fullName>
    </recommendedName>
</protein>
<dbReference type="InterPro" id="IPR004210">
    <property type="entry name" value="BESS_motif"/>
</dbReference>
<evidence type="ECO:0000259" key="4">
    <source>
        <dbReference type="PROSITE" id="PS51031"/>
    </source>
</evidence>
<proteinExistence type="predicted"/>
<dbReference type="InterPro" id="IPR039353">
    <property type="entry name" value="TF_Adf1"/>
</dbReference>
<evidence type="ECO:0008006" key="7">
    <source>
        <dbReference type="Google" id="ProtNLM"/>
    </source>
</evidence>
<dbReference type="SMART" id="SM00595">
    <property type="entry name" value="MADF"/>
    <property type="match status" value="1"/>
</dbReference>
<dbReference type="GO" id="GO:0003677">
    <property type="term" value="F:DNA binding"/>
    <property type="evidence" value="ECO:0007669"/>
    <property type="project" value="InterPro"/>
</dbReference>
<dbReference type="PROSITE" id="PS51029">
    <property type="entry name" value="MADF"/>
    <property type="match status" value="1"/>
</dbReference>
<sequence length="232" mass="26189">MDVEALVAAVQLHEVLYNPRLAGYRDRDVKENAWQSVGESMGCPVEQCKKKWKGLRDTFVKEMNKALRTPVPSKWHMHDQMQFLIPHLRHHSGSGHLGSSQDDLGSEMEDQPLEVGISYNDVDDSGQDGTGSGDRFSPPVTSVDSYNARTGKFMNHVMKESETTKDEDEMFLLALLPGMKQLGEQRKDLFKLRVHQMLYEFRYGSTETQDNDGFAPTPSKKPKISSNALKGE</sequence>
<evidence type="ECO:0000256" key="2">
    <source>
        <dbReference type="SAM" id="MobiDB-lite"/>
    </source>
</evidence>
<feature type="domain" description="BESS" evidence="4">
    <location>
        <begin position="165"/>
        <end position="204"/>
    </location>
</feature>
<dbReference type="GO" id="GO:0005634">
    <property type="term" value="C:nucleus"/>
    <property type="evidence" value="ECO:0007669"/>
    <property type="project" value="UniProtKB-SubCell"/>
</dbReference>
<evidence type="ECO:0000313" key="6">
    <source>
        <dbReference type="Proteomes" id="UP000677054"/>
    </source>
</evidence>
<organism evidence="5">
    <name type="scientific">Darwinula stevensoni</name>
    <dbReference type="NCBI Taxonomy" id="69355"/>
    <lineage>
        <taxon>Eukaryota</taxon>
        <taxon>Metazoa</taxon>
        <taxon>Ecdysozoa</taxon>
        <taxon>Arthropoda</taxon>
        <taxon>Crustacea</taxon>
        <taxon>Oligostraca</taxon>
        <taxon>Ostracoda</taxon>
        <taxon>Podocopa</taxon>
        <taxon>Podocopida</taxon>
        <taxon>Darwinulocopina</taxon>
        <taxon>Darwinuloidea</taxon>
        <taxon>Darwinulidae</taxon>
        <taxon>Darwinula</taxon>
    </lineage>
</organism>
<keyword evidence="6" id="KW-1185">Reference proteome</keyword>
<dbReference type="GO" id="GO:0006357">
    <property type="term" value="P:regulation of transcription by RNA polymerase II"/>
    <property type="evidence" value="ECO:0007669"/>
    <property type="project" value="TreeGrafter"/>
</dbReference>
<evidence type="ECO:0000256" key="1">
    <source>
        <dbReference type="PROSITE-ProRule" id="PRU00371"/>
    </source>
</evidence>
<dbReference type="AlphaFoldDB" id="A0A7R8XJC2"/>
<dbReference type="Proteomes" id="UP000677054">
    <property type="component" value="Unassembled WGS sequence"/>
</dbReference>
<gene>
    <name evidence="5" type="ORF">DSTB1V02_LOCUS8564</name>
</gene>
<dbReference type="InterPro" id="IPR006578">
    <property type="entry name" value="MADF-dom"/>
</dbReference>
<keyword evidence="1" id="KW-0539">Nucleus</keyword>
<dbReference type="PROSITE" id="PS51031">
    <property type="entry name" value="BESS"/>
    <property type="match status" value="1"/>
</dbReference>
<dbReference type="PANTHER" id="PTHR12243:SF67">
    <property type="entry name" value="COREPRESSOR OF PANGOLIN, ISOFORM A-RELATED"/>
    <property type="match status" value="1"/>
</dbReference>
<dbReference type="EMBL" id="CAJPEV010001979">
    <property type="protein sequence ID" value="CAG0895169.1"/>
    <property type="molecule type" value="Genomic_DNA"/>
</dbReference>
<feature type="region of interest" description="Disordered" evidence="2">
    <location>
        <begin position="205"/>
        <end position="232"/>
    </location>
</feature>
<dbReference type="EMBL" id="LR901496">
    <property type="protein sequence ID" value="CAD7248755.1"/>
    <property type="molecule type" value="Genomic_DNA"/>
</dbReference>
<accession>A0A7R8XJC2</accession>
<name>A0A7R8XJC2_9CRUS</name>
<dbReference type="PANTHER" id="PTHR12243">
    <property type="entry name" value="MADF DOMAIN TRANSCRIPTION FACTOR"/>
    <property type="match status" value="1"/>
</dbReference>
<evidence type="ECO:0000313" key="5">
    <source>
        <dbReference type="EMBL" id="CAD7248755.1"/>
    </source>
</evidence>
<comment type="subcellular location">
    <subcellularLocation>
        <location evidence="1">Nucleus</location>
    </subcellularLocation>
</comment>
<dbReference type="Pfam" id="PF02944">
    <property type="entry name" value="BESS"/>
    <property type="match status" value="1"/>
</dbReference>
<dbReference type="Pfam" id="PF10545">
    <property type="entry name" value="MADF_DNA_bdg"/>
    <property type="match status" value="1"/>
</dbReference>
<feature type="domain" description="MADF" evidence="3">
    <location>
        <begin position="5"/>
        <end position="89"/>
    </location>
</feature>
<dbReference type="OrthoDB" id="10262320at2759"/>
<evidence type="ECO:0000259" key="3">
    <source>
        <dbReference type="PROSITE" id="PS51029"/>
    </source>
</evidence>
<feature type="region of interest" description="Disordered" evidence="2">
    <location>
        <begin position="117"/>
        <end position="142"/>
    </location>
</feature>